<dbReference type="Proteomes" id="UP000037822">
    <property type="component" value="Unassembled WGS sequence"/>
</dbReference>
<dbReference type="OrthoDB" id="7677861at2"/>
<accession>A0A0N1FL72</accession>
<dbReference type="PATRIC" id="fig|1526658.3.peg.5162"/>
<evidence type="ECO:0000313" key="2">
    <source>
        <dbReference type="EMBL" id="KPH83003.1"/>
    </source>
</evidence>
<evidence type="ECO:0000256" key="1">
    <source>
        <dbReference type="SAM" id="MobiDB-lite"/>
    </source>
</evidence>
<dbReference type="RefSeq" id="WP_054207216.1">
    <property type="nucleotide sequence ID" value="NZ_LGSZ01000009.1"/>
</dbReference>
<dbReference type="AlphaFoldDB" id="A0A0N1FL72"/>
<protein>
    <recommendedName>
        <fullName evidence="4">Flagellar protein FlaG</fullName>
    </recommendedName>
</protein>
<gene>
    <name evidence="2" type="ORF">AE618_01185</name>
</gene>
<proteinExistence type="predicted"/>
<name>A0A0N1FL72_9HYPH</name>
<dbReference type="EMBL" id="LGSZ01000009">
    <property type="protein sequence ID" value="KPH83003.1"/>
    <property type="molecule type" value="Genomic_DNA"/>
</dbReference>
<organism evidence="2 3">
    <name type="scientific">Bosea vaviloviae</name>
    <dbReference type="NCBI Taxonomy" id="1526658"/>
    <lineage>
        <taxon>Bacteria</taxon>
        <taxon>Pseudomonadati</taxon>
        <taxon>Pseudomonadota</taxon>
        <taxon>Alphaproteobacteria</taxon>
        <taxon>Hyphomicrobiales</taxon>
        <taxon>Boseaceae</taxon>
        <taxon>Bosea</taxon>
    </lineage>
</organism>
<keyword evidence="3" id="KW-1185">Reference proteome</keyword>
<comment type="caution">
    <text evidence="2">The sequence shown here is derived from an EMBL/GenBank/DDBJ whole genome shotgun (WGS) entry which is preliminary data.</text>
</comment>
<feature type="compositionally biased region" description="Low complexity" evidence="1">
    <location>
        <begin position="62"/>
        <end position="85"/>
    </location>
</feature>
<reference evidence="2 3" key="1">
    <citation type="submission" date="2015-07" db="EMBL/GenBank/DDBJ databases">
        <title>Whole genome sequencing of Bosea vaviloviae isolated from cave pool.</title>
        <authorList>
            <person name="Tan N.E.H."/>
            <person name="Lee Y.P."/>
            <person name="Gan H.M."/>
            <person name="Barton H."/>
            <person name="Savka M.A."/>
        </authorList>
    </citation>
    <scope>NUCLEOTIDE SEQUENCE [LARGE SCALE GENOMIC DNA]</scope>
    <source>
        <strain evidence="2 3">SD260</strain>
    </source>
</reference>
<feature type="region of interest" description="Disordered" evidence="1">
    <location>
        <begin position="60"/>
        <end position="89"/>
    </location>
</feature>
<evidence type="ECO:0008006" key="4">
    <source>
        <dbReference type="Google" id="ProtNLM"/>
    </source>
</evidence>
<evidence type="ECO:0000313" key="3">
    <source>
        <dbReference type="Proteomes" id="UP000037822"/>
    </source>
</evidence>
<feature type="region of interest" description="Disordered" evidence="1">
    <location>
        <begin position="1"/>
        <end position="21"/>
    </location>
</feature>
<sequence>MDFGSASKLAPVGGPPPVSRADVVATQGSVNVELPPEQTVQSAQAGTAVKLELRARDRDAQSRAAFEQRTAVKQQQRQQSQADVKQSVDRRLVIEPRTRTVVLEEKDPRTGETIAQLPDETLLKLRIYSRELTERAQDDRDTRRHEIERIA</sequence>